<accession>C9LHE6</accession>
<reference evidence="1" key="1">
    <citation type="submission" date="2009-09" db="EMBL/GenBank/DDBJ databases">
        <authorList>
            <person name="Weinstock G."/>
            <person name="Sodergren E."/>
            <person name="Clifton S."/>
            <person name="Fulton L."/>
            <person name="Fulton B."/>
            <person name="Courtney L."/>
            <person name="Fronick C."/>
            <person name="Harrison M."/>
            <person name="Strong C."/>
            <person name="Farmer C."/>
            <person name="Delahaunty K."/>
            <person name="Markovic C."/>
            <person name="Hall O."/>
            <person name="Minx P."/>
            <person name="Tomlinson C."/>
            <person name="Mitreva M."/>
            <person name="Nelson J."/>
            <person name="Hou S."/>
            <person name="Wollam A."/>
            <person name="Pepin K.H."/>
            <person name="Johnson M."/>
            <person name="Bhonagiri V."/>
            <person name="Nash W.E."/>
            <person name="Warren W."/>
            <person name="Chinwalla A."/>
            <person name="Mardis E.R."/>
            <person name="Wilson R.K."/>
        </authorList>
    </citation>
    <scope>NUCLEOTIDE SEQUENCE [LARGE SCALE GENOMIC DNA]</scope>
    <source>
        <strain evidence="1">ATCC 51259</strain>
    </source>
</reference>
<name>C9LHE6_9BACT</name>
<evidence type="ECO:0000313" key="1">
    <source>
        <dbReference type="EMBL" id="EEX71465.1"/>
    </source>
</evidence>
<dbReference type="HOGENOM" id="CLU_3156433_0_0_10"/>
<evidence type="ECO:0000313" key="2">
    <source>
        <dbReference type="Proteomes" id="UP000003460"/>
    </source>
</evidence>
<protein>
    <submittedName>
        <fullName evidence="1">Uncharacterized protein</fullName>
    </submittedName>
</protein>
<comment type="caution">
    <text evidence="1">The sequence shown here is derived from an EMBL/GenBank/DDBJ whole genome shotgun (WGS) entry which is preliminary data.</text>
</comment>
<dbReference type="EMBL" id="ACIJ02000020">
    <property type="protein sequence ID" value="EEX71465.1"/>
    <property type="molecule type" value="Genomic_DNA"/>
</dbReference>
<dbReference type="Proteomes" id="UP000003460">
    <property type="component" value="Unassembled WGS sequence"/>
</dbReference>
<proteinExistence type="predicted"/>
<dbReference type="STRING" id="626522.GCWU000325_01649"/>
<organism evidence="1 2">
    <name type="scientific">Alloprevotella tannerae ATCC 51259</name>
    <dbReference type="NCBI Taxonomy" id="626522"/>
    <lineage>
        <taxon>Bacteria</taxon>
        <taxon>Pseudomonadati</taxon>
        <taxon>Bacteroidota</taxon>
        <taxon>Bacteroidia</taxon>
        <taxon>Bacteroidales</taxon>
        <taxon>Prevotellaceae</taxon>
        <taxon>Alloprevotella</taxon>
    </lineage>
</organism>
<dbReference type="AlphaFoldDB" id="C9LHE6"/>
<gene>
    <name evidence="1" type="ORF">GCWU000325_01649</name>
</gene>
<keyword evidence="2" id="KW-1185">Reference proteome</keyword>
<sequence length="48" mass="5733">MIGKTLSYVFTRYLLFNVFYCSLLLNDHDLLNRKFGTIVFVHYLCIVQ</sequence>